<dbReference type="InterPro" id="IPR036390">
    <property type="entry name" value="WH_DNA-bd_sf"/>
</dbReference>
<evidence type="ECO:0000256" key="3">
    <source>
        <dbReference type="ARBA" id="ARBA00023163"/>
    </source>
</evidence>
<organism evidence="5 6">
    <name type="scientific">Parasedimentitalea marina</name>
    <dbReference type="NCBI Taxonomy" id="2483033"/>
    <lineage>
        <taxon>Bacteria</taxon>
        <taxon>Pseudomonadati</taxon>
        <taxon>Pseudomonadota</taxon>
        <taxon>Alphaproteobacteria</taxon>
        <taxon>Rhodobacterales</taxon>
        <taxon>Paracoccaceae</taxon>
        <taxon>Parasedimentitalea</taxon>
    </lineage>
</organism>
<dbReference type="Pfam" id="PF07702">
    <property type="entry name" value="UTRA"/>
    <property type="match status" value="1"/>
</dbReference>
<dbReference type="PRINTS" id="PR00035">
    <property type="entry name" value="HTHGNTR"/>
</dbReference>
<feature type="domain" description="HTH gntR-type" evidence="4">
    <location>
        <begin position="6"/>
        <end position="74"/>
    </location>
</feature>
<dbReference type="Proteomes" id="UP000283063">
    <property type="component" value="Plasmid pW43B"/>
</dbReference>
<dbReference type="KEGG" id="sedi:EBB79_23245"/>
<dbReference type="SUPFAM" id="SSF46785">
    <property type="entry name" value="Winged helix' DNA-binding domain"/>
    <property type="match status" value="1"/>
</dbReference>
<dbReference type="InterPro" id="IPR036388">
    <property type="entry name" value="WH-like_DNA-bd_sf"/>
</dbReference>
<evidence type="ECO:0000256" key="2">
    <source>
        <dbReference type="ARBA" id="ARBA00023125"/>
    </source>
</evidence>
<dbReference type="CDD" id="cd07377">
    <property type="entry name" value="WHTH_GntR"/>
    <property type="match status" value="1"/>
</dbReference>
<keyword evidence="5" id="KW-0614">Plasmid</keyword>
<dbReference type="RefSeq" id="WP_127751365.1">
    <property type="nucleotide sequence ID" value="NZ_CP033221.1"/>
</dbReference>
<keyword evidence="3" id="KW-0804">Transcription</keyword>
<dbReference type="Gene3D" id="1.10.10.10">
    <property type="entry name" value="Winged helix-like DNA-binding domain superfamily/Winged helix DNA-binding domain"/>
    <property type="match status" value="1"/>
</dbReference>
<sequence>MGQAARVSYQSVKAKVLQSIRDSTWAPGTIIPGEVELAELFGCARATVNRAMRELAEEGILERKRKAGTLVKLSPTPRAKFDIPVIRDEIEQTGGVYRYALVKRVQSDVPSWLRAKLAMSEGDQALHLQCMHYHNNKPYQFEDRWINLEVVGSAAQIDFKDVGPNEWLLSEVPLTNAEITFAASRATKEIAEFLDSSEGDALFTTERITWIENRAVTFARLFYHLGYRLTTRI</sequence>
<dbReference type="Pfam" id="PF00392">
    <property type="entry name" value="GntR"/>
    <property type="match status" value="1"/>
</dbReference>
<dbReference type="Gene3D" id="3.40.1410.10">
    <property type="entry name" value="Chorismate lyase-like"/>
    <property type="match status" value="1"/>
</dbReference>
<protein>
    <submittedName>
        <fullName evidence="5">UTRA domain-containing protein</fullName>
    </submittedName>
</protein>
<name>A0A3T0NA66_9RHOB</name>
<reference evidence="5 6" key="1">
    <citation type="submission" date="2018-10" db="EMBL/GenBank/DDBJ databases">
        <title>Parasedimentitalea marina sp. nov., a psychrophilic bacterium isolated from deep seawater of the New Britain Trench.</title>
        <authorList>
            <person name="Cao J."/>
        </authorList>
    </citation>
    <scope>NUCLEOTIDE SEQUENCE [LARGE SCALE GENOMIC DNA]</scope>
    <source>
        <strain evidence="5 6">W43</strain>
        <plasmid evidence="5 6">pW43B</plasmid>
    </source>
</reference>
<evidence type="ECO:0000256" key="1">
    <source>
        <dbReference type="ARBA" id="ARBA00023015"/>
    </source>
</evidence>
<proteinExistence type="predicted"/>
<dbReference type="EMBL" id="CP033221">
    <property type="protein sequence ID" value="AZV80865.1"/>
    <property type="molecule type" value="Genomic_DNA"/>
</dbReference>
<dbReference type="SMART" id="SM00866">
    <property type="entry name" value="UTRA"/>
    <property type="match status" value="1"/>
</dbReference>
<dbReference type="PANTHER" id="PTHR44846">
    <property type="entry name" value="MANNOSYL-D-GLYCERATE TRANSPORT/METABOLISM SYSTEM REPRESSOR MNGR-RELATED"/>
    <property type="match status" value="1"/>
</dbReference>
<dbReference type="SUPFAM" id="SSF64288">
    <property type="entry name" value="Chorismate lyase-like"/>
    <property type="match status" value="1"/>
</dbReference>
<evidence type="ECO:0000313" key="6">
    <source>
        <dbReference type="Proteomes" id="UP000283063"/>
    </source>
</evidence>
<dbReference type="InterPro" id="IPR028978">
    <property type="entry name" value="Chorismate_lyase_/UTRA_dom_sf"/>
</dbReference>
<keyword evidence="2" id="KW-0238">DNA-binding</keyword>
<dbReference type="GO" id="GO:0003677">
    <property type="term" value="F:DNA binding"/>
    <property type="evidence" value="ECO:0007669"/>
    <property type="project" value="UniProtKB-KW"/>
</dbReference>
<dbReference type="PANTHER" id="PTHR44846:SF16">
    <property type="entry name" value="TRANSCRIPTIONAL REGULATOR PHNF-RELATED"/>
    <property type="match status" value="1"/>
</dbReference>
<evidence type="ECO:0000259" key="4">
    <source>
        <dbReference type="PROSITE" id="PS50949"/>
    </source>
</evidence>
<dbReference type="OrthoDB" id="9808698at2"/>
<accession>A0A3T0NA66</accession>
<dbReference type="AlphaFoldDB" id="A0A3T0NA66"/>
<keyword evidence="1" id="KW-0805">Transcription regulation</keyword>
<dbReference type="InterPro" id="IPR000524">
    <property type="entry name" value="Tscrpt_reg_HTH_GntR"/>
</dbReference>
<dbReference type="InterPro" id="IPR050679">
    <property type="entry name" value="Bact_HTH_transcr_reg"/>
</dbReference>
<dbReference type="PROSITE" id="PS50949">
    <property type="entry name" value="HTH_GNTR"/>
    <property type="match status" value="1"/>
</dbReference>
<dbReference type="SMART" id="SM00345">
    <property type="entry name" value="HTH_GNTR"/>
    <property type="match status" value="1"/>
</dbReference>
<dbReference type="GO" id="GO:0003700">
    <property type="term" value="F:DNA-binding transcription factor activity"/>
    <property type="evidence" value="ECO:0007669"/>
    <property type="project" value="InterPro"/>
</dbReference>
<geneLocation type="plasmid" evidence="5 6">
    <name>pW43B</name>
</geneLocation>
<keyword evidence="6" id="KW-1185">Reference proteome</keyword>
<evidence type="ECO:0000313" key="5">
    <source>
        <dbReference type="EMBL" id="AZV80865.1"/>
    </source>
</evidence>
<dbReference type="InterPro" id="IPR011663">
    <property type="entry name" value="UTRA"/>
</dbReference>
<gene>
    <name evidence="5" type="ORF">EBB79_23245</name>
</gene>